<protein>
    <submittedName>
        <fullName evidence="1">Uncharacterized protein</fullName>
    </submittedName>
</protein>
<dbReference type="EMBL" id="CP000380">
    <property type="protein sequence ID" value="ABF81306.1"/>
    <property type="molecule type" value="Genomic_DNA"/>
</dbReference>
<evidence type="ECO:0000313" key="1">
    <source>
        <dbReference type="EMBL" id="ABF81306.1"/>
    </source>
</evidence>
<dbReference type="HOGENOM" id="CLU_1902713_0_0_4"/>
<gene>
    <name evidence="1" type="ordered locus">Bcen_6445</name>
</gene>
<accession>A0A0H2Y1S9</accession>
<organism evidence="1">
    <name type="scientific">Burkholderia orbicola (strain AU 1054)</name>
    <dbReference type="NCBI Taxonomy" id="331271"/>
    <lineage>
        <taxon>Bacteria</taxon>
        <taxon>Pseudomonadati</taxon>
        <taxon>Pseudomonadota</taxon>
        <taxon>Betaproteobacteria</taxon>
        <taxon>Burkholderiales</taxon>
        <taxon>Burkholderiaceae</taxon>
        <taxon>Burkholderia</taxon>
        <taxon>Burkholderia cepacia complex</taxon>
        <taxon>Burkholderia orbicola</taxon>
    </lineage>
</organism>
<name>A0A0H2Y1S9_BURO1</name>
<dbReference type="AlphaFoldDB" id="A0A0H2Y1S9"/>
<reference evidence="1" key="1">
    <citation type="submission" date="2006-05" db="EMBL/GenBank/DDBJ databases">
        <title>Complete sequence of chromosome 3 of Burkholderia cenocepacia AU 1054.</title>
        <authorList>
            <consortium name="US DOE Joint Genome Institute"/>
            <person name="Copeland A."/>
            <person name="Lucas S."/>
            <person name="Lapidus A."/>
            <person name="Barry K."/>
            <person name="Detter J.C."/>
            <person name="Glavina del Rio T."/>
            <person name="Hammon N."/>
            <person name="Israni S."/>
            <person name="Dalin E."/>
            <person name="Tice H."/>
            <person name="Pitluck S."/>
            <person name="Chain P."/>
            <person name="Malfatti S."/>
            <person name="Shin M."/>
            <person name="Vergez L."/>
            <person name="Schmutz J."/>
            <person name="Larimer F."/>
            <person name="Land M."/>
            <person name="Hauser L."/>
            <person name="Kyrpides N."/>
            <person name="Lykidis A."/>
            <person name="LiPuma J.J."/>
            <person name="Konstantinidis K."/>
            <person name="Tiedje J.M."/>
            <person name="Richardson P."/>
        </authorList>
    </citation>
    <scope>NUCLEOTIDE SEQUENCE [LARGE SCALE GENOMIC DNA]</scope>
    <source>
        <strain evidence="1">AU 1054</strain>
    </source>
</reference>
<sequence length="133" mass="14006">MPSPTPVHAAICRSAPRVSAVVGMQAPIRYKRAVCASQTRAGCRTGNFVDAICGGCGLTISCIDTGSAAAATHRRAHGDTDAHAAIHAARAAQNGRFVSCGPPESRQTAFWRCLNELHVYDVASATSKRTQRD</sequence>
<proteinExistence type="predicted"/>